<dbReference type="InterPro" id="IPR016980">
    <property type="entry name" value="S-AdoMet-dep_MeTrfase_Alr7345"/>
</dbReference>
<evidence type="ECO:0000313" key="2">
    <source>
        <dbReference type="EMBL" id="TAA48612.1"/>
    </source>
</evidence>
<gene>
    <name evidence="2" type="ORF">EXY25_05170</name>
</gene>
<comment type="caution">
    <text evidence="2">The sequence shown here is derived from an EMBL/GenBank/DDBJ whole genome shotgun (WGS) entry which is preliminary data.</text>
</comment>
<reference evidence="3" key="1">
    <citation type="submission" date="2019-02" db="EMBL/GenBank/DDBJ databases">
        <title>Draft genome sequence of Muricauda sp. 176CP4-71.</title>
        <authorList>
            <person name="Park J.-S."/>
        </authorList>
    </citation>
    <scope>NUCLEOTIDE SEQUENCE [LARGE SCALE GENOMIC DNA]</scope>
    <source>
        <strain evidence="3">176GS2-150</strain>
    </source>
</reference>
<keyword evidence="1" id="KW-0732">Signal</keyword>
<dbReference type="SUPFAM" id="SSF53335">
    <property type="entry name" value="S-adenosyl-L-methionine-dependent methyltransferases"/>
    <property type="match status" value="1"/>
</dbReference>
<dbReference type="InterPro" id="IPR029063">
    <property type="entry name" value="SAM-dependent_MTases_sf"/>
</dbReference>
<dbReference type="PIRSF" id="PIRSF031679">
    <property type="entry name" value="Mtase_Alr7345_prd"/>
    <property type="match status" value="1"/>
</dbReference>
<dbReference type="Gene3D" id="3.40.50.150">
    <property type="entry name" value="Vaccinia Virus protein VP39"/>
    <property type="match status" value="1"/>
</dbReference>
<protein>
    <submittedName>
        <fullName evidence="2">Methyltransferase</fullName>
    </submittedName>
</protein>
<dbReference type="RefSeq" id="WP_130565938.1">
    <property type="nucleotide sequence ID" value="NZ_SHLY01000001.1"/>
</dbReference>
<feature type="chain" id="PRO_5045109664" evidence="1">
    <location>
        <begin position="28"/>
        <end position="287"/>
    </location>
</feature>
<feature type="signal peptide" evidence="1">
    <location>
        <begin position="1"/>
        <end position="27"/>
    </location>
</feature>
<keyword evidence="3" id="KW-1185">Reference proteome</keyword>
<proteinExistence type="predicted"/>
<keyword evidence="2" id="KW-0808">Transferase</keyword>
<keyword evidence="2" id="KW-0489">Methyltransferase</keyword>
<sequence>MITRFNRVTVAALLTSVSLGFSANVLADETTPASGYEKLQEIADDSRRSEKNRARNQYRHPVETLAFFGLKPDMTVVELWPGGGWYTEILAPYLKDKGQLIAASFQIDGIDEDNRRQAYRAKVGKAYREKLDTNAEWWGGVKETTLAPPATLSIAPANSADMVLTFRNLHNWEMNGELEMVFKAAFDALKSGGVFGVVEHRSAPAEDDKARAKSGYVSQERTIAAAQKAGFVLVEQSEVNANPADIKDYPKGVWTLPPSLAMGDEDRAKYEAIGESDRMTLKFVKQP</sequence>
<dbReference type="GO" id="GO:0008168">
    <property type="term" value="F:methyltransferase activity"/>
    <property type="evidence" value="ECO:0007669"/>
    <property type="project" value="UniProtKB-KW"/>
</dbReference>
<accession>A0ABY1WV54</accession>
<organism evidence="2 3">
    <name type="scientific">Corallincola spongiicola</name>
    <dbReference type="NCBI Taxonomy" id="2520508"/>
    <lineage>
        <taxon>Bacteria</taxon>
        <taxon>Pseudomonadati</taxon>
        <taxon>Pseudomonadota</taxon>
        <taxon>Gammaproteobacteria</taxon>
        <taxon>Alteromonadales</taxon>
        <taxon>Psychromonadaceae</taxon>
        <taxon>Corallincola</taxon>
    </lineage>
</organism>
<dbReference type="Proteomes" id="UP000292544">
    <property type="component" value="Unassembled WGS sequence"/>
</dbReference>
<dbReference type="GO" id="GO:0032259">
    <property type="term" value="P:methylation"/>
    <property type="evidence" value="ECO:0007669"/>
    <property type="project" value="UniProtKB-KW"/>
</dbReference>
<dbReference type="EMBL" id="SHLY01000001">
    <property type="protein sequence ID" value="TAA48612.1"/>
    <property type="molecule type" value="Genomic_DNA"/>
</dbReference>
<evidence type="ECO:0000256" key="1">
    <source>
        <dbReference type="SAM" id="SignalP"/>
    </source>
</evidence>
<evidence type="ECO:0000313" key="3">
    <source>
        <dbReference type="Proteomes" id="UP000292544"/>
    </source>
</evidence>
<name>A0ABY1WV54_9GAMM</name>